<gene>
    <name evidence="13" type="ORF">DFR76_102628</name>
</gene>
<dbReference type="Pfam" id="PF10099">
    <property type="entry name" value="RskA_C"/>
    <property type="match status" value="1"/>
</dbReference>
<dbReference type="STRING" id="1210086.GCA_001613105_01204"/>
<keyword evidence="14" id="KW-1185">Reference proteome</keyword>
<comment type="subcellular location">
    <subcellularLocation>
        <location evidence="1">Cell membrane</location>
        <topology evidence="1">Single-pass membrane protein</topology>
    </subcellularLocation>
</comment>
<feature type="domain" description="Anti-sigma-K factor RskA N-terminal" evidence="12">
    <location>
        <begin position="6"/>
        <end position="53"/>
    </location>
</feature>
<keyword evidence="3" id="KW-0812">Transmembrane</keyword>
<dbReference type="RefSeq" id="WP_067993003.1">
    <property type="nucleotide sequence ID" value="NZ_QQBC01000002.1"/>
</dbReference>
<evidence type="ECO:0000259" key="12">
    <source>
        <dbReference type="Pfam" id="PF22618"/>
    </source>
</evidence>
<evidence type="ECO:0000256" key="10">
    <source>
        <dbReference type="SAM" id="MobiDB-lite"/>
    </source>
</evidence>
<evidence type="ECO:0000259" key="11">
    <source>
        <dbReference type="Pfam" id="PF10099"/>
    </source>
</evidence>
<dbReference type="PANTHER" id="PTHR37461:SF1">
    <property type="entry name" value="ANTI-SIGMA-K FACTOR RSKA"/>
    <property type="match status" value="1"/>
</dbReference>
<dbReference type="EMBL" id="QQBC01000002">
    <property type="protein sequence ID" value="RDI68227.1"/>
    <property type="molecule type" value="Genomic_DNA"/>
</dbReference>
<dbReference type="InterPro" id="IPR018764">
    <property type="entry name" value="RskA_C"/>
</dbReference>
<dbReference type="Pfam" id="PF22618">
    <property type="entry name" value="RskA_N"/>
    <property type="match status" value="1"/>
</dbReference>
<feature type="domain" description="Anti-sigma K factor RskA C-terminal" evidence="11">
    <location>
        <begin position="99"/>
        <end position="233"/>
    </location>
</feature>
<dbReference type="GO" id="GO:0006417">
    <property type="term" value="P:regulation of translation"/>
    <property type="evidence" value="ECO:0007669"/>
    <property type="project" value="TreeGrafter"/>
</dbReference>
<reference evidence="13 14" key="1">
    <citation type="submission" date="2018-07" db="EMBL/GenBank/DDBJ databases">
        <title>Genomic Encyclopedia of Type Strains, Phase IV (KMG-IV): sequencing the most valuable type-strain genomes for metagenomic binning, comparative biology and taxonomic classification.</title>
        <authorList>
            <person name="Goeker M."/>
        </authorList>
    </citation>
    <scope>NUCLEOTIDE SEQUENCE [LARGE SCALE GENOMIC DNA]</scope>
    <source>
        <strain evidence="13 14">DSM 44290</strain>
    </source>
</reference>
<dbReference type="InterPro" id="IPR053877">
    <property type="entry name" value="RskA_N"/>
</dbReference>
<dbReference type="Gene3D" id="1.10.10.1320">
    <property type="entry name" value="Anti-sigma factor, zinc-finger domain"/>
    <property type="match status" value="1"/>
</dbReference>
<proteinExistence type="predicted"/>
<evidence type="ECO:0000256" key="5">
    <source>
        <dbReference type="ARBA" id="ARBA00023015"/>
    </source>
</evidence>
<feature type="compositionally biased region" description="Polar residues" evidence="10">
    <location>
        <begin position="224"/>
        <end position="239"/>
    </location>
</feature>
<keyword evidence="7" id="KW-0804">Transcription</keyword>
<evidence type="ECO:0000256" key="7">
    <source>
        <dbReference type="ARBA" id="ARBA00023163"/>
    </source>
</evidence>
<keyword evidence="6" id="KW-0472">Membrane</keyword>
<evidence type="ECO:0000313" key="14">
    <source>
        <dbReference type="Proteomes" id="UP000254869"/>
    </source>
</evidence>
<dbReference type="InterPro" id="IPR041916">
    <property type="entry name" value="Anti_sigma_zinc_sf"/>
</dbReference>
<comment type="caution">
    <text evidence="13">The sequence shown here is derived from an EMBL/GenBank/DDBJ whole genome shotgun (WGS) entry which is preliminary data.</text>
</comment>
<dbReference type="Proteomes" id="UP000254869">
    <property type="component" value="Unassembled WGS sequence"/>
</dbReference>
<dbReference type="GO" id="GO:0005886">
    <property type="term" value="C:plasma membrane"/>
    <property type="evidence" value="ECO:0007669"/>
    <property type="project" value="UniProtKB-SubCell"/>
</dbReference>
<organism evidence="13 14">
    <name type="scientific">Nocardia pseudobrasiliensis</name>
    <dbReference type="NCBI Taxonomy" id="45979"/>
    <lineage>
        <taxon>Bacteria</taxon>
        <taxon>Bacillati</taxon>
        <taxon>Actinomycetota</taxon>
        <taxon>Actinomycetes</taxon>
        <taxon>Mycobacteriales</taxon>
        <taxon>Nocardiaceae</taxon>
        <taxon>Nocardia</taxon>
    </lineage>
</organism>
<evidence type="ECO:0000256" key="9">
    <source>
        <dbReference type="ARBA" id="ARBA00030803"/>
    </source>
</evidence>
<keyword evidence="4" id="KW-1133">Transmembrane helix</keyword>
<evidence type="ECO:0000256" key="1">
    <source>
        <dbReference type="ARBA" id="ARBA00004162"/>
    </source>
</evidence>
<dbReference type="InterPro" id="IPR051474">
    <property type="entry name" value="Anti-sigma-K/W_factor"/>
</dbReference>
<keyword evidence="5" id="KW-0805">Transcription regulation</keyword>
<dbReference type="GO" id="GO:0016989">
    <property type="term" value="F:sigma factor antagonist activity"/>
    <property type="evidence" value="ECO:0007669"/>
    <property type="project" value="TreeGrafter"/>
</dbReference>
<evidence type="ECO:0000256" key="6">
    <source>
        <dbReference type="ARBA" id="ARBA00023136"/>
    </source>
</evidence>
<evidence type="ECO:0000256" key="3">
    <source>
        <dbReference type="ARBA" id="ARBA00022692"/>
    </source>
</evidence>
<sequence length="239" mass="25508">MNTDDLLDQVYPYALDAVSDEQRRRIEQARDAVDPELAARFDAAVARVRDTMADLTVVDSLAPPAGLEARVLAALDRSVGAKTDEPQKLPSKTRWRWLAAAAAVLVAIGAGVVAGNRHTESPPSSALTTLRMIEEQRDAVTRSSGLPNGGTIVVHTSPALELVAVSFEGVQPPAAGHSYQLWMGPTDEGLMQSAVVLVQVPREPFVAHYIPSQKMALTVEPASGSPQPTTEPIAQMTLD</sequence>
<evidence type="ECO:0000256" key="4">
    <source>
        <dbReference type="ARBA" id="ARBA00022989"/>
    </source>
</evidence>
<feature type="region of interest" description="Disordered" evidence="10">
    <location>
        <begin position="220"/>
        <end position="239"/>
    </location>
</feature>
<dbReference type="PANTHER" id="PTHR37461">
    <property type="entry name" value="ANTI-SIGMA-K FACTOR RSKA"/>
    <property type="match status" value="1"/>
</dbReference>
<evidence type="ECO:0000313" key="13">
    <source>
        <dbReference type="EMBL" id="RDI68227.1"/>
    </source>
</evidence>
<evidence type="ECO:0000256" key="2">
    <source>
        <dbReference type="ARBA" id="ARBA00022475"/>
    </source>
</evidence>
<dbReference type="AlphaFoldDB" id="A0A370IBZ4"/>
<accession>A0A370IBZ4</accession>
<name>A0A370IBZ4_9NOCA</name>
<evidence type="ECO:0000256" key="8">
    <source>
        <dbReference type="ARBA" id="ARBA00029829"/>
    </source>
</evidence>
<protein>
    <recommendedName>
        <fullName evidence="9">Regulator of SigK</fullName>
    </recommendedName>
    <alternativeName>
        <fullName evidence="8">Sigma-K anti-sigma factor RskA</fullName>
    </alternativeName>
</protein>
<keyword evidence="2" id="KW-1003">Cell membrane</keyword>